<keyword evidence="2" id="KW-1133">Transmembrane helix</keyword>
<evidence type="ECO:0000313" key="3">
    <source>
        <dbReference type="EMBL" id="NOJ43777.1"/>
    </source>
</evidence>
<accession>A0A7Y4GY29</accession>
<evidence type="ECO:0000256" key="2">
    <source>
        <dbReference type="SAM" id="Phobius"/>
    </source>
</evidence>
<evidence type="ECO:0000256" key="1">
    <source>
        <dbReference type="ARBA" id="ARBA00022448"/>
    </source>
</evidence>
<dbReference type="AlphaFoldDB" id="A0A7Y4GY29"/>
<protein>
    <submittedName>
        <fullName evidence="3">Uncharacterized protein</fullName>
    </submittedName>
</protein>
<gene>
    <name evidence="3" type="ORF">HCN58_30190</name>
</gene>
<feature type="transmembrane region" description="Helical" evidence="2">
    <location>
        <begin position="47"/>
        <end position="66"/>
    </location>
</feature>
<dbReference type="EMBL" id="JAAVLX010000011">
    <property type="protein sequence ID" value="NOJ43777.1"/>
    <property type="molecule type" value="Genomic_DNA"/>
</dbReference>
<feature type="transmembrane region" description="Helical" evidence="2">
    <location>
        <begin position="72"/>
        <end position="94"/>
    </location>
</feature>
<dbReference type="GO" id="GO:0005886">
    <property type="term" value="C:plasma membrane"/>
    <property type="evidence" value="ECO:0007669"/>
    <property type="project" value="TreeGrafter"/>
</dbReference>
<keyword evidence="2" id="KW-0812">Transmembrane</keyword>
<proteinExistence type="predicted"/>
<keyword evidence="4" id="KW-1185">Reference proteome</keyword>
<feature type="transmembrane region" description="Helical" evidence="2">
    <location>
        <begin position="14"/>
        <end position="35"/>
    </location>
</feature>
<name>A0A7Y4GY29_9BRAD</name>
<dbReference type="InterPro" id="IPR050222">
    <property type="entry name" value="MATE_MdtK"/>
</dbReference>
<dbReference type="RefSeq" id="WP_171582968.1">
    <property type="nucleotide sequence ID" value="NZ_JAAVLX010000011.1"/>
</dbReference>
<sequence length="113" mass="11831">MGTRGDSLNQAHPYSNIIFGGSISLWLLGGITAIVRGTGDMKTPARIAIFRAGAALPLFGILIFGWGPVPGFGIAGAAAAMLIYYTLGVVGLFVHLQSIKSPIHLTCSAFRSR</sequence>
<keyword evidence="1" id="KW-0813">Transport</keyword>
<organism evidence="3 4">
    <name type="scientific">Bradyrhizobium australiense</name>
    <dbReference type="NCBI Taxonomy" id="2721161"/>
    <lineage>
        <taxon>Bacteria</taxon>
        <taxon>Pseudomonadati</taxon>
        <taxon>Pseudomonadota</taxon>
        <taxon>Alphaproteobacteria</taxon>
        <taxon>Hyphomicrobiales</taxon>
        <taxon>Nitrobacteraceae</taxon>
        <taxon>Bradyrhizobium</taxon>
    </lineage>
</organism>
<dbReference type="PANTHER" id="PTHR43298:SF2">
    <property type="entry name" value="FMN_FAD EXPORTER YEEO-RELATED"/>
    <property type="match status" value="1"/>
</dbReference>
<dbReference type="Proteomes" id="UP000544122">
    <property type="component" value="Unassembled WGS sequence"/>
</dbReference>
<dbReference type="PANTHER" id="PTHR43298">
    <property type="entry name" value="MULTIDRUG RESISTANCE PROTEIN NORM-RELATED"/>
    <property type="match status" value="1"/>
</dbReference>
<comment type="caution">
    <text evidence="3">The sequence shown here is derived from an EMBL/GenBank/DDBJ whole genome shotgun (WGS) entry which is preliminary data.</text>
</comment>
<keyword evidence="2" id="KW-0472">Membrane</keyword>
<reference evidence="3 4" key="1">
    <citation type="submission" date="2020-03" db="EMBL/GenBank/DDBJ databases">
        <title>Bradyrhizobium diversity isolated from nodules of Indigofera sp.</title>
        <authorList>
            <person name="Klepa M."/>
            <person name="Helene L."/>
            <person name="Hungria M."/>
        </authorList>
    </citation>
    <scope>NUCLEOTIDE SEQUENCE [LARGE SCALE GENOMIC DNA]</scope>
    <source>
        <strain evidence="3 4">WSM 1791</strain>
    </source>
</reference>
<evidence type="ECO:0000313" key="4">
    <source>
        <dbReference type="Proteomes" id="UP000544122"/>
    </source>
</evidence>